<gene>
    <name evidence="2" type="ORF">Tci_455143</name>
</gene>
<dbReference type="PANTHER" id="PTHR32166">
    <property type="entry name" value="OSJNBA0013A04.12 PROTEIN"/>
    <property type="match status" value="1"/>
</dbReference>
<dbReference type="InterPro" id="IPR012337">
    <property type="entry name" value="RNaseH-like_sf"/>
</dbReference>
<comment type="caution">
    <text evidence="2">The sequence shown here is derived from an EMBL/GenBank/DDBJ whole genome shotgun (WGS) entry which is preliminary data.</text>
</comment>
<dbReference type="Pfam" id="PF04937">
    <property type="entry name" value="DUF659"/>
    <property type="match status" value="1"/>
</dbReference>
<sequence>NLDEMEDAFGCLKSPSSFGPMDRFTSVVDKGNNKEADVCNVIRQEQVVKLKEYICRFAYECAISFNVFEKDCFKKLLEAVGQFGPRALPPTRYEMGDTFLKKEVERTNDLLSRYRQEWKSNGCSIMTDAWSDRKRRSIMNLCVNSKLGTVFLSSKECSNEAHTSQHIFEYVDSCIEEVGPENVVQVVTDNASNNIRASTLLKAKRPTIFWTSCATHTINLMLEVKVLRMVDADWKPSMGFIYGEHKKAKKDIIDALSNNRNAYEPIMDIISKKSSKRLDTCLHMVAYILNPYYLYNDLEAKQDVDADDAVTEVVETLFPEDHMMQNKILMVELPIYKSRLENFDRLGATKACEVNDKNYDPGSYKKRNRLEATKMNNLVYVQFNANLMEKNKKRMARGHEVLLADDASGAQEWIVENDEVANDVDLDRVAKRNP</sequence>
<feature type="non-terminal residue" evidence="2">
    <location>
        <position position="1"/>
    </location>
</feature>
<dbReference type="SUPFAM" id="SSF53098">
    <property type="entry name" value="Ribonuclease H-like"/>
    <property type="match status" value="1"/>
</dbReference>
<name>A0A699HTU2_TANCI</name>
<proteinExistence type="predicted"/>
<reference evidence="2" key="1">
    <citation type="journal article" date="2019" name="Sci. Rep.">
        <title>Draft genome of Tanacetum cinerariifolium, the natural source of mosquito coil.</title>
        <authorList>
            <person name="Yamashiro T."/>
            <person name="Shiraishi A."/>
            <person name="Satake H."/>
            <person name="Nakayama K."/>
        </authorList>
    </citation>
    <scope>NUCLEOTIDE SEQUENCE</scope>
</reference>
<dbReference type="PANTHER" id="PTHR32166:SF74">
    <property type="entry name" value="OS05G0256350 PROTEIN"/>
    <property type="match status" value="1"/>
</dbReference>
<feature type="domain" description="DUF659" evidence="1">
    <location>
        <begin position="90"/>
        <end position="223"/>
    </location>
</feature>
<dbReference type="AlphaFoldDB" id="A0A699HTU2"/>
<evidence type="ECO:0000259" key="1">
    <source>
        <dbReference type="Pfam" id="PF04937"/>
    </source>
</evidence>
<dbReference type="EMBL" id="BKCJ010213918">
    <property type="protein sequence ID" value="GEY83169.1"/>
    <property type="molecule type" value="Genomic_DNA"/>
</dbReference>
<evidence type="ECO:0000313" key="2">
    <source>
        <dbReference type="EMBL" id="GEY83169.1"/>
    </source>
</evidence>
<accession>A0A699HTU2</accession>
<protein>
    <recommendedName>
        <fullName evidence="1">DUF659 domain-containing protein</fullName>
    </recommendedName>
</protein>
<dbReference type="InterPro" id="IPR007021">
    <property type="entry name" value="DUF659"/>
</dbReference>
<organism evidence="2">
    <name type="scientific">Tanacetum cinerariifolium</name>
    <name type="common">Dalmatian daisy</name>
    <name type="synonym">Chrysanthemum cinerariifolium</name>
    <dbReference type="NCBI Taxonomy" id="118510"/>
    <lineage>
        <taxon>Eukaryota</taxon>
        <taxon>Viridiplantae</taxon>
        <taxon>Streptophyta</taxon>
        <taxon>Embryophyta</taxon>
        <taxon>Tracheophyta</taxon>
        <taxon>Spermatophyta</taxon>
        <taxon>Magnoliopsida</taxon>
        <taxon>eudicotyledons</taxon>
        <taxon>Gunneridae</taxon>
        <taxon>Pentapetalae</taxon>
        <taxon>asterids</taxon>
        <taxon>campanulids</taxon>
        <taxon>Asterales</taxon>
        <taxon>Asteraceae</taxon>
        <taxon>Asteroideae</taxon>
        <taxon>Anthemideae</taxon>
        <taxon>Anthemidinae</taxon>
        <taxon>Tanacetum</taxon>
    </lineage>
</organism>